<dbReference type="PROSITE" id="PS51038">
    <property type="entry name" value="BAH"/>
    <property type="match status" value="1"/>
</dbReference>
<organism evidence="2 3">
    <name type="scientific">Rosa chinensis</name>
    <name type="common">China rose</name>
    <dbReference type="NCBI Taxonomy" id="74649"/>
    <lineage>
        <taxon>Eukaryota</taxon>
        <taxon>Viridiplantae</taxon>
        <taxon>Streptophyta</taxon>
        <taxon>Embryophyta</taxon>
        <taxon>Tracheophyta</taxon>
        <taxon>Spermatophyta</taxon>
        <taxon>Magnoliopsida</taxon>
        <taxon>eudicotyledons</taxon>
        <taxon>Gunneridae</taxon>
        <taxon>Pentapetalae</taxon>
        <taxon>rosids</taxon>
        <taxon>fabids</taxon>
        <taxon>Rosales</taxon>
        <taxon>Rosaceae</taxon>
        <taxon>Rosoideae</taxon>
        <taxon>Rosoideae incertae sedis</taxon>
        <taxon>Rosa</taxon>
    </lineage>
</organism>
<keyword evidence="3" id="KW-1185">Reference proteome</keyword>
<dbReference type="SMART" id="SM00439">
    <property type="entry name" value="BAH"/>
    <property type="match status" value="1"/>
</dbReference>
<dbReference type="InterPro" id="IPR001025">
    <property type="entry name" value="BAH_dom"/>
</dbReference>
<gene>
    <name evidence="2" type="ORF">RchiOBHm_Chr7g0220441</name>
</gene>
<dbReference type="Gene3D" id="2.30.30.490">
    <property type="match status" value="1"/>
</dbReference>
<feature type="domain" description="BAH" evidence="1">
    <location>
        <begin position="5"/>
        <end position="123"/>
    </location>
</feature>
<dbReference type="GO" id="GO:0003682">
    <property type="term" value="F:chromatin binding"/>
    <property type="evidence" value="ECO:0007669"/>
    <property type="project" value="InterPro"/>
</dbReference>
<sequence length="149" mass="17640">MRFSNGCSVADYVLLKAERGKISYIARIHQIYIRCEDVSREVDLKVQRFYRLDDTQMKHVSINGKNELYKSIHYDYDVPADSILDTYSVCTFKSYTKLPDANENVFFTRYTYDRVAKKVEDVDVDVFCHCKMPNYPDRLTVQCKNCKDW</sequence>
<dbReference type="CDD" id="cd04370">
    <property type="entry name" value="BAH"/>
    <property type="match status" value="1"/>
</dbReference>
<dbReference type="Proteomes" id="UP000238479">
    <property type="component" value="Chromosome 7"/>
</dbReference>
<reference evidence="2 3" key="1">
    <citation type="journal article" date="2018" name="Nat. Genet.">
        <title>The Rosa genome provides new insights in the design of modern roses.</title>
        <authorList>
            <person name="Bendahmane M."/>
        </authorList>
    </citation>
    <scope>NUCLEOTIDE SEQUENCE [LARGE SCALE GENOMIC DNA]</scope>
    <source>
        <strain evidence="3">cv. Old Blush</strain>
    </source>
</reference>
<dbReference type="EMBL" id="PDCK01000045">
    <property type="protein sequence ID" value="PRQ19733.1"/>
    <property type="molecule type" value="Genomic_DNA"/>
</dbReference>
<evidence type="ECO:0000313" key="3">
    <source>
        <dbReference type="Proteomes" id="UP000238479"/>
    </source>
</evidence>
<dbReference type="PANTHER" id="PTHR46364">
    <property type="entry name" value="OS08G0421900 PROTEIN"/>
    <property type="match status" value="1"/>
</dbReference>
<dbReference type="STRING" id="74649.A0A2P6PCS5"/>
<dbReference type="Gramene" id="PRQ19733">
    <property type="protein sequence ID" value="PRQ19733"/>
    <property type="gene ID" value="RchiOBHm_Chr7g0220441"/>
</dbReference>
<dbReference type="Pfam" id="PF01426">
    <property type="entry name" value="BAH"/>
    <property type="match status" value="1"/>
</dbReference>
<evidence type="ECO:0000259" key="1">
    <source>
        <dbReference type="PROSITE" id="PS51038"/>
    </source>
</evidence>
<protein>
    <submittedName>
        <fullName evidence="2">Putative BAH domain, Zinc finger, RING/FYVE/PHD-type</fullName>
    </submittedName>
</protein>
<dbReference type="InterPro" id="IPR043151">
    <property type="entry name" value="BAH_sf"/>
</dbReference>
<accession>A0A2P6PCS5</accession>
<dbReference type="AlphaFoldDB" id="A0A2P6PCS5"/>
<evidence type="ECO:0000313" key="2">
    <source>
        <dbReference type="EMBL" id="PRQ19733.1"/>
    </source>
</evidence>
<name>A0A2P6PCS5_ROSCH</name>
<proteinExistence type="predicted"/>
<comment type="caution">
    <text evidence="2">The sequence shown here is derived from an EMBL/GenBank/DDBJ whole genome shotgun (WGS) entry which is preliminary data.</text>
</comment>